<evidence type="ECO:0000313" key="3">
    <source>
        <dbReference type="EMBL" id="KAK5256698.1"/>
    </source>
</evidence>
<comment type="caution">
    <text evidence="3">The sequence shown here is derived from an EMBL/GenBank/DDBJ whole genome shotgun (WGS) entry which is preliminary data.</text>
</comment>
<dbReference type="PANTHER" id="PTHR43872:SF1">
    <property type="entry name" value="MONOOXYGENASE, PUTATIVE (AFU_ORTHOLOGUE AFUA_8G02570)-RELATED"/>
    <property type="match status" value="1"/>
</dbReference>
<dbReference type="PANTHER" id="PTHR43872">
    <property type="entry name" value="MONOOXYGENASE, PUTATIVE (AFU_ORTHOLOGUE AFUA_8G02570)-RELATED"/>
    <property type="match status" value="1"/>
</dbReference>
<proteinExistence type="predicted"/>
<evidence type="ECO:0000256" key="1">
    <source>
        <dbReference type="ARBA" id="ARBA00001974"/>
    </source>
</evidence>
<keyword evidence="2" id="KW-0503">Monooxygenase</keyword>
<dbReference type="InterPro" id="IPR051820">
    <property type="entry name" value="FAD-binding_MO"/>
</dbReference>
<accession>A0ABR0LYM3</accession>
<dbReference type="Proteomes" id="UP001357485">
    <property type="component" value="Unassembled WGS sequence"/>
</dbReference>
<organism evidence="3 4">
    <name type="scientific">Cryomyces antarcticus</name>
    <dbReference type="NCBI Taxonomy" id="329879"/>
    <lineage>
        <taxon>Eukaryota</taxon>
        <taxon>Fungi</taxon>
        <taxon>Dikarya</taxon>
        <taxon>Ascomycota</taxon>
        <taxon>Pezizomycotina</taxon>
        <taxon>Dothideomycetes</taxon>
        <taxon>Dothideomycetes incertae sedis</taxon>
        <taxon>Cryomyces</taxon>
    </lineage>
</organism>
<protein>
    <submittedName>
        <fullName evidence="3">Uncharacterized protein</fullName>
    </submittedName>
</protein>
<reference evidence="3 4" key="1">
    <citation type="submission" date="2023-08" db="EMBL/GenBank/DDBJ databases">
        <title>Black Yeasts Isolated from many extreme environments.</title>
        <authorList>
            <person name="Coleine C."/>
            <person name="Stajich J.E."/>
            <person name="Selbmann L."/>
        </authorList>
    </citation>
    <scope>NUCLEOTIDE SEQUENCE [LARGE SCALE GENOMIC DNA]</scope>
    <source>
        <strain evidence="3 4">CCFEE 536</strain>
    </source>
</reference>
<keyword evidence="4" id="KW-1185">Reference proteome</keyword>
<comment type="cofactor">
    <cofactor evidence="1">
        <name>FAD</name>
        <dbReference type="ChEBI" id="CHEBI:57692"/>
    </cofactor>
</comment>
<gene>
    <name evidence="3" type="ORF">LTR16_002631</name>
</gene>
<evidence type="ECO:0000256" key="2">
    <source>
        <dbReference type="ARBA" id="ARBA00023033"/>
    </source>
</evidence>
<name>A0ABR0LYM3_9PEZI</name>
<dbReference type="InterPro" id="IPR036188">
    <property type="entry name" value="FAD/NAD-bd_sf"/>
</dbReference>
<evidence type="ECO:0000313" key="4">
    <source>
        <dbReference type="Proteomes" id="UP001357485"/>
    </source>
</evidence>
<dbReference type="SUPFAM" id="SSF51905">
    <property type="entry name" value="FAD/NAD(P)-binding domain"/>
    <property type="match status" value="1"/>
</dbReference>
<keyword evidence="2" id="KW-0560">Oxidoreductase</keyword>
<sequence length="138" mass="15130">MSIDPDFKPPRSPWEQRLCLCPEGDFYKSLQSGKVNVVTDHISSVNAHSVTTDSGKTVDTNIIITVTGLRLQLAGGARLLVDGKPIDVSERSLWKGVMLQDLPNAAFVIRYTIALWTLGADTTAKLVVRLLKHMDING</sequence>
<dbReference type="EMBL" id="JAVRRA010008424">
    <property type="protein sequence ID" value="KAK5256698.1"/>
    <property type="molecule type" value="Genomic_DNA"/>
</dbReference>